<comment type="caution">
    <text evidence="2">The sequence shown here is derived from an EMBL/GenBank/DDBJ whole genome shotgun (WGS) entry which is preliminary data.</text>
</comment>
<feature type="non-terminal residue" evidence="2">
    <location>
        <position position="1"/>
    </location>
</feature>
<organism evidence="2 3">
    <name type="scientific">Rotaria magnacalcarata</name>
    <dbReference type="NCBI Taxonomy" id="392030"/>
    <lineage>
        <taxon>Eukaryota</taxon>
        <taxon>Metazoa</taxon>
        <taxon>Spiralia</taxon>
        <taxon>Gnathifera</taxon>
        <taxon>Rotifera</taxon>
        <taxon>Eurotatoria</taxon>
        <taxon>Bdelloidea</taxon>
        <taxon>Philodinida</taxon>
        <taxon>Philodinidae</taxon>
        <taxon>Rotaria</taxon>
    </lineage>
</organism>
<name>A0A8S3D3C5_9BILA</name>
<evidence type="ECO:0000313" key="3">
    <source>
        <dbReference type="Proteomes" id="UP000681720"/>
    </source>
</evidence>
<dbReference type="Proteomes" id="UP000681967">
    <property type="component" value="Unassembled WGS sequence"/>
</dbReference>
<reference evidence="2" key="1">
    <citation type="submission" date="2021-02" db="EMBL/GenBank/DDBJ databases">
        <authorList>
            <person name="Nowell W R."/>
        </authorList>
    </citation>
    <scope>NUCLEOTIDE SEQUENCE</scope>
</reference>
<sequence length="66" mass="7385">SGRSRRDKKTKKIFSPSDPLQPHYYLIFHDGPEKYRVVGRISVQQLSNGKAVVSNIDGDVQIITSG</sequence>
<proteinExistence type="predicted"/>
<evidence type="ECO:0000313" key="2">
    <source>
        <dbReference type="EMBL" id="CAF4963261.1"/>
    </source>
</evidence>
<dbReference type="AlphaFoldDB" id="A0A8S3D3C5"/>
<protein>
    <submittedName>
        <fullName evidence="2">Uncharacterized protein</fullName>
    </submittedName>
</protein>
<dbReference type="EMBL" id="CAJOBH010129742">
    <property type="protein sequence ID" value="CAF4751312.1"/>
    <property type="molecule type" value="Genomic_DNA"/>
</dbReference>
<dbReference type="EMBL" id="CAJOBJ010194048">
    <property type="protein sequence ID" value="CAF4963261.1"/>
    <property type="molecule type" value="Genomic_DNA"/>
</dbReference>
<dbReference type="Proteomes" id="UP000681720">
    <property type="component" value="Unassembled WGS sequence"/>
</dbReference>
<accession>A0A8S3D3C5</accession>
<gene>
    <name evidence="1" type="ORF">BYL167_LOCUS46112</name>
    <name evidence="2" type="ORF">GIL414_LOCUS54984</name>
</gene>
<evidence type="ECO:0000313" key="1">
    <source>
        <dbReference type="EMBL" id="CAF4751312.1"/>
    </source>
</evidence>